<dbReference type="Proteomes" id="UP000641588">
    <property type="component" value="Unassembled WGS sequence"/>
</dbReference>
<proteinExistence type="predicted"/>
<reference evidence="1" key="1">
    <citation type="submission" date="2019-10" db="EMBL/GenBank/DDBJ databases">
        <title>Description of Paenibacillus glebae sp. nov.</title>
        <authorList>
            <person name="Carlier A."/>
            <person name="Qi S."/>
        </authorList>
    </citation>
    <scope>NUCLEOTIDE SEQUENCE</scope>
    <source>
        <strain evidence="1">LMG 31456</strain>
    </source>
</reference>
<dbReference type="EMBL" id="WHOD01000071">
    <property type="protein sequence ID" value="NOU95617.1"/>
    <property type="molecule type" value="Genomic_DNA"/>
</dbReference>
<protein>
    <submittedName>
        <fullName evidence="1">Uncharacterized protein</fullName>
    </submittedName>
</protein>
<gene>
    <name evidence="1" type="ORF">GC093_20635</name>
</gene>
<organism evidence="1 2">
    <name type="scientific">Paenibacillus foliorum</name>
    <dbReference type="NCBI Taxonomy" id="2654974"/>
    <lineage>
        <taxon>Bacteria</taxon>
        <taxon>Bacillati</taxon>
        <taxon>Bacillota</taxon>
        <taxon>Bacilli</taxon>
        <taxon>Bacillales</taxon>
        <taxon>Paenibacillaceae</taxon>
        <taxon>Paenibacillus</taxon>
    </lineage>
</organism>
<dbReference type="AlphaFoldDB" id="A0A972K455"/>
<name>A0A972K455_9BACL</name>
<comment type="caution">
    <text evidence="1">The sequence shown here is derived from an EMBL/GenBank/DDBJ whole genome shotgun (WGS) entry which is preliminary data.</text>
</comment>
<sequence length="73" mass="8496">MQQKVDALRTLINELHEIKGRSFTHGALDMILWMDSKLELTAQLLNELSVELNSEYPDQQRILNRELEESVSI</sequence>
<dbReference type="RefSeq" id="WP_171653840.1">
    <property type="nucleotide sequence ID" value="NZ_WHOD01000071.1"/>
</dbReference>
<keyword evidence="2" id="KW-1185">Reference proteome</keyword>
<accession>A0A972K455</accession>
<evidence type="ECO:0000313" key="2">
    <source>
        <dbReference type="Proteomes" id="UP000641588"/>
    </source>
</evidence>
<evidence type="ECO:0000313" key="1">
    <source>
        <dbReference type="EMBL" id="NOU95617.1"/>
    </source>
</evidence>